<feature type="compositionally biased region" description="Basic residues" evidence="1">
    <location>
        <begin position="146"/>
        <end position="163"/>
    </location>
</feature>
<name>A0A067NCU7_BOTB1</name>
<feature type="compositionally biased region" description="Basic and acidic residues" evidence="1">
    <location>
        <begin position="177"/>
        <end position="190"/>
    </location>
</feature>
<dbReference type="EMBL" id="KL198016">
    <property type="protein sequence ID" value="KDQ21942.1"/>
    <property type="molecule type" value="Genomic_DNA"/>
</dbReference>
<sequence>MATNTIFSRRFPLADAMFPPLTEGYMKELDARRSAWVNSMKYYEERLYSMLHERDRLILRYFHASPFVPGYLSDNRIAFRDNPGSFENLAQLDTQFYADLRAWQRARYVLREPNLLSYSRVSLILFPKRLHLLRKQSRREMPHGGNRNHHPPRTLCRRRSNHGRHPEPRHPTRVRTGPHETRRSRADPRSKYFHRRPQF</sequence>
<protein>
    <submittedName>
        <fullName evidence="2">Uncharacterized protein</fullName>
    </submittedName>
</protein>
<evidence type="ECO:0000313" key="2">
    <source>
        <dbReference type="EMBL" id="KDQ21942.1"/>
    </source>
</evidence>
<evidence type="ECO:0000256" key="1">
    <source>
        <dbReference type="SAM" id="MobiDB-lite"/>
    </source>
</evidence>
<gene>
    <name evidence="2" type="ORF">BOTBODRAFT_217801</name>
</gene>
<dbReference type="AlphaFoldDB" id="A0A067NCU7"/>
<dbReference type="HOGENOM" id="CLU_1371982_0_0_1"/>
<evidence type="ECO:0000313" key="3">
    <source>
        <dbReference type="Proteomes" id="UP000027195"/>
    </source>
</evidence>
<reference evidence="3" key="1">
    <citation type="journal article" date="2014" name="Proc. Natl. Acad. Sci. U.S.A.">
        <title>Extensive sampling of basidiomycete genomes demonstrates inadequacy of the white-rot/brown-rot paradigm for wood decay fungi.</title>
        <authorList>
            <person name="Riley R."/>
            <person name="Salamov A.A."/>
            <person name="Brown D.W."/>
            <person name="Nagy L.G."/>
            <person name="Floudas D."/>
            <person name="Held B.W."/>
            <person name="Levasseur A."/>
            <person name="Lombard V."/>
            <person name="Morin E."/>
            <person name="Otillar R."/>
            <person name="Lindquist E.A."/>
            <person name="Sun H."/>
            <person name="LaButti K.M."/>
            <person name="Schmutz J."/>
            <person name="Jabbour D."/>
            <person name="Luo H."/>
            <person name="Baker S.E."/>
            <person name="Pisabarro A.G."/>
            <person name="Walton J.D."/>
            <person name="Blanchette R.A."/>
            <person name="Henrissat B."/>
            <person name="Martin F."/>
            <person name="Cullen D."/>
            <person name="Hibbett D.S."/>
            <person name="Grigoriev I.V."/>
        </authorList>
    </citation>
    <scope>NUCLEOTIDE SEQUENCE [LARGE SCALE GENOMIC DNA]</scope>
    <source>
        <strain evidence="3">FD-172 SS1</strain>
    </source>
</reference>
<dbReference type="Proteomes" id="UP000027195">
    <property type="component" value="Unassembled WGS sequence"/>
</dbReference>
<accession>A0A067NCU7</accession>
<proteinExistence type="predicted"/>
<keyword evidence="3" id="KW-1185">Reference proteome</keyword>
<organism evidence="2 3">
    <name type="scientific">Botryobasidium botryosum (strain FD-172 SS1)</name>
    <dbReference type="NCBI Taxonomy" id="930990"/>
    <lineage>
        <taxon>Eukaryota</taxon>
        <taxon>Fungi</taxon>
        <taxon>Dikarya</taxon>
        <taxon>Basidiomycota</taxon>
        <taxon>Agaricomycotina</taxon>
        <taxon>Agaricomycetes</taxon>
        <taxon>Cantharellales</taxon>
        <taxon>Botryobasidiaceae</taxon>
        <taxon>Botryobasidium</taxon>
    </lineage>
</organism>
<feature type="region of interest" description="Disordered" evidence="1">
    <location>
        <begin position="138"/>
        <end position="199"/>
    </location>
</feature>
<dbReference type="InParanoid" id="A0A067NCU7"/>